<dbReference type="InterPro" id="IPR054722">
    <property type="entry name" value="PolX-like_BBD"/>
</dbReference>
<keyword evidence="3" id="KW-1185">Reference proteome</keyword>
<dbReference type="Proteomes" id="UP000323506">
    <property type="component" value="Chromosome D02"/>
</dbReference>
<dbReference type="Pfam" id="PF22936">
    <property type="entry name" value="Pol_BBD"/>
    <property type="match status" value="1"/>
</dbReference>
<sequence>MIKLQLGKWKVCVIIVDVKTIVINCENLCLVDSATTHTILTNKKYFSHLIMQKASVSTISSSAKIIEGSGRSNILFPRGTEFQINDALYSPKSQRNLLTFKYILHNGYHIEIISEENDEYLQITSIA</sequence>
<evidence type="ECO:0000313" key="2">
    <source>
        <dbReference type="EMBL" id="TYG79555.1"/>
    </source>
</evidence>
<dbReference type="AlphaFoldDB" id="A0A5D2DG96"/>
<gene>
    <name evidence="2" type="ORF">ES288_D02G147700v1</name>
</gene>
<accession>A0A5D2DG96</accession>
<feature type="domain" description="Retrovirus-related Pol polyprotein from transposon TNT 1-94-like beta-barrel" evidence="1">
    <location>
        <begin position="30"/>
        <end position="108"/>
    </location>
</feature>
<dbReference type="EMBL" id="CM017702">
    <property type="protein sequence ID" value="TYG79555.1"/>
    <property type="molecule type" value="Genomic_DNA"/>
</dbReference>
<protein>
    <recommendedName>
        <fullName evidence="1">Retrovirus-related Pol polyprotein from transposon TNT 1-94-like beta-barrel domain-containing protein</fullName>
    </recommendedName>
</protein>
<reference evidence="2 3" key="1">
    <citation type="submission" date="2019-06" db="EMBL/GenBank/DDBJ databases">
        <title>WGS assembly of Gossypium darwinii.</title>
        <authorList>
            <person name="Chen Z.J."/>
            <person name="Sreedasyam A."/>
            <person name="Ando A."/>
            <person name="Song Q."/>
            <person name="De L."/>
            <person name="Hulse-Kemp A."/>
            <person name="Ding M."/>
            <person name="Ye W."/>
            <person name="Kirkbride R."/>
            <person name="Jenkins J."/>
            <person name="Plott C."/>
            <person name="Lovell J."/>
            <person name="Lin Y.-M."/>
            <person name="Vaughn R."/>
            <person name="Liu B."/>
            <person name="Li W."/>
            <person name="Simpson S."/>
            <person name="Scheffler B."/>
            <person name="Saski C."/>
            <person name="Grover C."/>
            <person name="Hu G."/>
            <person name="Conover J."/>
            <person name="Carlson J."/>
            <person name="Shu S."/>
            <person name="Boston L."/>
            <person name="Williams M."/>
            <person name="Peterson D."/>
            <person name="Mcgee K."/>
            <person name="Jones D."/>
            <person name="Wendel J."/>
            <person name="Stelly D."/>
            <person name="Grimwood J."/>
            <person name="Schmutz J."/>
        </authorList>
    </citation>
    <scope>NUCLEOTIDE SEQUENCE [LARGE SCALE GENOMIC DNA]</scope>
    <source>
        <strain evidence="2">1808015.09</strain>
    </source>
</reference>
<name>A0A5D2DG96_GOSDA</name>
<organism evidence="2 3">
    <name type="scientific">Gossypium darwinii</name>
    <name type="common">Darwin's cotton</name>
    <name type="synonym">Gossypium barbadense var. darwinii</name>
    <dbReference type="NCBI Taxonomy" id="34276"/>
    <lineage>
        <taxon>Eukaryota</taxon>
        <taxon>Viridiplantae</taxon>
        <taxon>Streptophyta</taxon>
        <taxon>Embryophyta</taxon>
        <taxon>Tracheophyta</taxon>
        <taxon>Spermatophyta</taxon>
        <taxon>Magnoliopsida</taxon>
        <taxon>eudicotyledons</taxon>
        <taxon>Gunneridae</taxon>
        <taxon>Pentapetalae</taxon>
        <taxon>rosids</taxon>
        <taxon>malvids</taxon>
        <taxon>Malvales</taxon>
        <taxon>Malvaceae</taxon>
        <taxon>Malvoideae</taxon>
        <taxon>Gossypium</taxon>
    </lineage>
</organism>
<proteinExistence type="predicted"/>
<evidence type="ECO:0000313" key="3">
    <source>
        <dbReference type="Proteomes" id="UP000323506"/>
    </source>
</evidence>
<evidence type="ECO:0000259" key="1">
    <source>
        <dbReference type="Pfam" id="PF22936"/>
    </source>
</evidence>